<keyword evidence="13 14" id="KW-0472">Membrane</keyword>
<feature type="transmembrane region" description="Helical" evidence="14">
    <location>
        <begin position="169"/>
        <end position="189"/>
    </location>
</feature>
<dbReference type="GO" id="GO:0000155">
    <property type="term" value="F:phosphorelay sensor kinase activity"/>
    <property type="evidence" value="ECO:0007669"/>
    <property type="project" value="InterPro"/>
</dbReference>
<keyword evidence="9 17" id="KW-0418">Kinase</keyword>
<evidence type="ECO:0000259" key="16">
    <source>
        <dbReference type="PROSITE" id="PS50885"/>
    </source>
</evidence>
<dbReference type="PROSITE" id="PS50885">
    <property type="entry name" value="HAMP"/>
    <property type="match status" value="1"/>
</dbReference>
<evidence type="ECO:0000313" key="17">
    <source>
        <dbReference type="EMBL" id="TJY42316.1"/>
    </source>
</evidence>
<dbReference type="Gene3D" id="3.30.565.10">
    <property type="entry name" value="Histidine kinase-like ATPase, C-terminal domain"/>
    <property type="match status" value="1"/>
</dbReference>
<keyword evidence="18" id="KW-1185">Reference proteome</keyword>
<proteinExistence type="predicted"/>
<dbReference type="RefSeq" id="WP_136777577.1">
    <property type="nucleotide sequence ID" value="NZ_SUPK01000004.1"/>
</dbReference>
<dbReference type="AlphaFoldDB" id="A0A4U0FBU6"/>
<dbReference type="CDD" id="cd06225">
    <property type="entry name" value="HAMP"/>
    <property type="match status" value="1"/>
</dbReference>
<evidence type="ECO:0000256" key="6">
    <source>
        <dbReference type="ARBA" id="ARBA00022679"/>
    </source>
</evidence>
<evidence type="ECO:0000256" key="8">
    <source>
        <dbReference type="ARBA" id="ARBA00022741"/>
    </source>
</evidence>
<dbReference type="InterPro" id="IPR036097">
    <property type="entry name" value="HisK_dim/P_sf"/>
</dbReference>
<dbReference type="Gene3D" id="6.10.340.10">
    <property type="match status" value="1"/>
</dbReference>
<dbReference type="CDD" id="cd00075">
    <property type="entry name" value="HATPase"/>
    <property type="match status" value="1"/>
</dbReference>
<evidence type="ECO:0000256" key="4">
    <source>
        <dbReference type="ARBA" id="ARBA00022475"/>
    </source>
</evidence>
<dbReference type="CDD" id="cd00082">
    <property type="entry name" value="HisKA"/>
    <property type="match status" value="1"/>
</dbReference>
<evidence type="ECO:0000256" key="1">
    <source>
        <dbReference type="ARBA" id="ARBA00000085"/>
    </source>
</evidence>
<dbReference type="OrthoDB" id="9786919at2"/>
<dbReference type="InterPro" id="IPR036890">
    <property type="entry name" value="HATPase_C_sf"/>
</dbReference>
<dbReference type="EMBL" id="SUPK01000004">
    <property type="protein sequence ID" value="TJY42316.1"/>
    <property type="molecule type" value="Genomic_DNA"/>
</dbReference>
<dbReference type="InterPro" id="IPR004358">
    <property type="entry name" value="Sig_transdc_His_kin-like_C"/>
</dbReference>
<evidence type="ECO:0000256" key="13">
    <source>
        <dbReference type="ARBA" id="ARBA00023136"/>
    </source>
</evidence>
<dbReference type="SMART" id="SM00388">
    <property type="entry name" value="HisKA"/>
    <property type="match status" value="1"/>
</dbReference>
<comment type="subcellular location">
    <subcellularLocation>
        <location evidence="2">Cell membrane</location>
        <topology evidence="2">Multi-pass membrane protein</topology>
    </subcellularLocation>
</comment>
<dbReference type="Gene3D" id="1.10.287.130">
    <property type="match status" value="1"/>
</dbReference>
<protein>
    <recommendedName>
        <fullName evidence="3">histidine kinase</fullName>
        <ecNumber evidence="3">2.7.13.3</ecNumber>
    </recommendedName>
</protein>
<dbReference type="EC" id="2.7.13.3" evidence="3"/>
<organism evidence="17 18">
    <name type="scientific">Cohnella pontilimi</name>
    <dbReference type="NCBI Taxonomy" id="2564100"/>
    <lineage>
        <taxon>Bacteria</taxon>
        <taxon>Bacillati</taxon>
        <taxon>Bacillota</taxon>
        <taxon>Bacilli</taxon>
        <taxon>Bacillales</taxon>
        <taxon>Paenibacillaceae</taxon>
        <taxon>Cohnella</taxon>
    </lineage>
</organism>
<keyword evidence="5" id="KW-0597">Phosphoprotein</keyword>
<comment type="caution">
    <text evidence="17">The sequence shown here is derived from an EMBL/GenBank/DDBJ whole genome shotgun (WGS) entry which is preliminary data.</text>
</comment>
<dbReference type="InterPro" id="IPR003594">
    <property type="entry name" value="HATPase_dom"/>
</dbReference>
<evidence type="ECO:0000256" key="12">
    <source>
        <dbReference type="ARBA" id="ARBA00023012"/>
    </source>
</evidence>
<accession>A0A4U0FBU6</accession>
<evidence type="ECO:0000256" key="9">
    <source>
        <dbReference type="ARBA" id="ARBA00022777"/>
    </source>
</evidence>
<keyword evidence="4" id="KW-1003">Cell membrane</keyword>
<evidence type="ECO:0000259" key="15">
    <source>
        <dbReference type="PROSITE" id="PS50109"/>
    </source>
</evidence>
<dbReference type="InterPro" id="IPR003661">
    <property type="entry name" value="HisK_dim/P_dom"/>
</dbReference>
<evidence type="ECO:0000256" key="5">
    <source>
        <dbReference type="ARBA" id="ARBA00022553"/>
    </source>
</evidence>
<keyword evidence="8" id="KW-0547">Nucleotide-binding</keyword>
<keyword evidence="11 14" id="KW-1133">Transmembrane helix</keyword>
<feature type="transmembrane region" description="Helical" evidence="14">
    <location>
        <begin position="12"/>
        <end position="33"/>
    </location>
</feature>
<dbReference type="Proteomes" id="UP000309673">
    <property type="component" value="Unassembled WGS sequence"/>
</dbReference>
<evidence type="ECO:0000256" key="10">
    <source>
        <dbReference type="ARBA" id="ARBA00022840"/>
    </source>
</evidence>
<dbReference type="Pfam" id="PF00672">
    <property type="entry name" value="HAMP"/>
    <property type="match status" value="1"/>
</dbReference>
<evidence type="ECO:0000256" key="3">
    <source>
        <dbReference type="ARBA" id="ARBA00012438"/>
    </source>
</evidence>
<keyword evidence="7 14" id="KW-0812">Transmembrane</keyword>
<dbReference type="SMART" id="SM00304">
    <property type="entry name" value="HAMP"/>
    <property type="match status" value="1"/>
</dbReference>
<dbReference type="GO" id="GO:0005524">
    <property type="term" value="F:ATP binding"/>
    <property type="evidence" value="ECO:0007669"/>
    <property type="project" value="UniProtKB-KW"/>
</dbReference>
<feature type="domain" description="HAMP" evidence="16">
    <location>
        <begin position="190"/>
        <end position="243"/>
    </location>
</feature>
<dbReference type="Pfam" id="PF02518">
    <property type="entry name" value="HATPase_c"/>
    <property type="match status" value="1"/>
</dbReference>
<dbReference type="SUPFAM" id="SSF47384">
    <property type="entry name" value="Homodimeric domain of signal transducing histidine kinase"/>
    <property type="match status" value="1"/>
</dbReference>
<dbReference type="SUPFAM" id="SSF55874">
    <property type="entry name" value="ATPase domain of HSP90 chaperone/DNA topoisomerase II/histidine kinase"/>
    <property type="match status" value="1"/>
</dbReference>
<dbReference type="PROSITE" id="PS50109">
    <property type="entry name" value="HIS_KIN"/>
    <property type="match status" value="1"/>
</dbReference>
<gene>
    <name evidence="17" type="ORF">E5161_09965</name>
</gene>
<dbReference type="PANTHER" id="PTHR45528:SF1">
    <property type="entry name" value="SENSOR HISTIDINE KINASE CPXA"/>
    <property type="match status" value="1"/>
</dbReference>
<dbReference type="InterPro" id="IPR005467">
    <property type="entry name" value="His_kinase_dom"/>
</dbReference>
<name>A0A4U0FBU6_9BACL</name>
<sequence length="487" mass="54252">MTPFSIKIKYSLFLAVLLMLTVLVLSLFVLAGIRNHQRETAEQNLLQLTRSANLGIKQVYYESRTPEPSVFLRRNGRQLAMDLAVNAGLRVVLYGQDKEAVGDSMPLGLLPDSGGIVNIAAQGKIAYRKEGSALLYAAPIQGPGKQMGVILFQYPLAADLQFYGEIRNLFVWSGTVVTAVSFVLGYLFFGRSASSVIRLSRTAERIRSGEYPSAPPLKRSKDELGRLSESIYYMSSAIRANLEAMKAEESKLRQAVDKLQLMERQQKEFIGNISHEFKTPLTSIKAYVELMAMYPDDPALRSDAVGNIGKETARLHDMVEKVLRLSVLEKYDFEYHAEQVDLRGLLEDLAERMKARARRLGLSIRIELSPALVLADRESLTHIFVNLLDNAMKYNVPGGEILITCRERHGQAIVDVSDTGIGILETERERIFEPFQTANKDRSRQTGGAGLGLPLAKRLAEKQGGTLTLLPDDKHTVFRVQLPALPE</sequence>
<dbReference type="InterPro" id="IPR050398">
    <property type="entry name" value="HssS/ArlS-like"/>
</dbReference>
<dbReference type="GO" id="GO:0005886">
    <property type="term" value="C:plasma membrane"/>
    <property type="evidence" value="ECO:0007669"/>
    <property type="project" value="UniProtKB-SubCell"/>
</dbReference>
<reference evidence="17 18" key="1">
    <citation type="submission" date="2019-04" db="EMBL/GenBank/DDBJ databases">
        <title>Cohnella sp. nov., isolated from soil.</title>
        <authorList>
            <person name="Kim W."/>
        </authorList>
    </citation>
    <scope>NUCLEOTIDE SEQUENCE [LARGE SCALE GENOMIC DNA]</scope>
    <source>
        <strain evidence="17 18">CAU 1483</strain>
    </source>
</reference>
<keyword evidence="6" id="KW-0808">Transferase</keyword>
<dbReference type="SMART" id="SM00387">
    <property type="entry name" value="HATPase_c"/>
    <property type="match status" value="1"/>
</dbReference>
<evidence type="ECO:0000313" key="18">
    <source>
        <dbReference type="Proteomes" id="UP000309673"/>
    </source>
</evidence>
<evidence type="ECO:0000256" key="11">
    <source>
        <dbReference type="ARBA" id="ARBA00022989"/>
    </source>
</evidence>
<evidence type="ECO:0000256" key="2">
    <source>
        <dbReference type="ARBA" id="ARBA00004651"/>
    </source>
</evidence>
<comment type="catalytic activity">
    <reaction evidence="1">
        <text>ATP + protein L-histidine = ADP + protein N-phospho-L-histidine.</text>
        <dbReference type="EC" id="2.7.13.3"/>
    </reaction>
</comment>
<dbReference type="Pfam" id="PF00512">
    <property type="entry name" value="HisKA"/>
    <property type="match status" value="1"/>
</dbReference>
<dbReference type="InterPro" id="IPR003660">
    <property type="entry name" value="HAMP_dom"/>
</dbReference>
<evidence type="ECO:0000256" key="7">
    <source>
        <dbReference type="ARBA" id="ARBA00022692"/>
    </source>
</evidence>
<keyword evidence="10" id="KW-0067">ATP-binding</keyword>
<keyword evidence="12" id="KW-0902">Two-component regulatory system</keyword>
<dbReference type="PRINTS" id="PR00344">
    <property type="entry name" value="BCTRLSENSOR"/>
</dbReference>
<evidence type="ECO:0000256" key="14">
    <source>
        <dbReference type="SAM" id="Phobius"/>
    </source>
</evidence>
<feature type="domain" description="Histidine kinase" evidence="15">
    <location>
        <begin position="272"/>
        <end position="486"/>
    </location>
</feature>
<dbReference type="PANTHER" id="PTHR45528">
    <property type="entry name" value="SENSOR HISTIDINE KINASE CPXA"/>
    <property type="match status" value="1"/>
</dbReference>